<reference evidence="3" key="1">
    <citation type="journal article" date="2014" name="Proc. Natl. Acad. Sci. U.S.A.">
        <title>Extensive sampling of basidiomycete genomes demonstrates inadequacy of the white-rot/brown-rot paradigm for wood decay fungi.</title>
        <authorList>
            <person name="Riley R."/>
            <person name="Salamov A.A."/>
            <person name="Brown D.W."/>
            <person name="Nagy L.G."/>
            <person name="Floudas D."/>
            <person name="Held B.W."/>
            <person name="Levasseur A."/>
            <person name="Lombard V."/>
            <person name="Morin E."/>
            <person name="Otillar R."/>
            <person name="Lindquist E.A."/>
            <person name="Sun H."/>
            <person name="LaButti K.M."/>
            <person name="Schmutz J."/>
            <person name="Jabbour D."/>
            <person name="Luo H."/>
            <person name="Baker S.E."/>
            <person name="Pisabarro A.G."/>
            <person name="Walton J.D."/>
            <person name="Blanchette R.A."/>
            <person name="Henrissat B."/>
            <person name="Martin F."/>
            <person name="Cullen D."/>
            <person name="Hibbett D.S."/>
            <person name="Grigoriev I.V."/>
        </authorList>
    </citation>
    <scope>NUCLEOTIDE SEQUENCE [LARGE SCALE GENOMIC DNA]</scope>
    <source>
        <strain evidence="3">FD-172 SS1</strain>
    </source>
</reference>
<dbReference type="PANTHER" id="PTHR16222:SF28">
    <property type="entry name" value="ADP-RIBOSYLGLYCOHYDROLASE"/>
    <property type="match status" value="1"/>
</dbReference>
<protein>
    <recommendedName>
        <fullName evidence="4">ADP-ribosylglycohydrolase</fullName>
    </recommendedName>
</protein>
<dbReference type="Proteomes" id="UP000027195">
    <property type="component" value="Unassembled WGS sequence"/>
</dbReference>
<feature type="binding site" evidence="1">
    <location>
        <position position="313"/>
    </location>
    <ligand>
        <name>Mg(2+)</name>
        <dbReference type="ChEBI" id="CHEBI:18420"/>
        <label>1</label>
    </ligand>
</feature>
<evidence type="ECO:0000256" key="1">
    <source>
        <dbReference type="PIRSR" id="PIRSR605502-1"/>
    </source>
</evidence>
<dbReference type="EMBL" id="KL198018">
    <property type="protein sequence ID" value="KDQ20018.1"/>
    <property type="molecule type" value="Genomic_DNA"/>
</dbReference>
<feature type="binding site" evidence="1">
    <location>
        <position position="71"/>
    </location>
    <ligand>
        <name>Mg(2+)</name>
        <dbReference type="ChEBI" id="CHEBI:18420"/>
        <label>1</label>
    </ligand>
</feature>
<dbReference type="PANTHER" id="PTHR16222">
    <property type="entry name" value="ADP-RIBOSYLGLYCOHYDROLASE"/>
    <property type="match status" value="1"/>
</dbReference>
<comment type="cofactor">
    <cofactor evidence="1">
        <name>Mg(2+)</name>
        <dbReference type="ChEBI" id="CHEBI:18420"/>
    </cofactor>
    <text evidence="1">Binds 2 magnesium ions per subunit.</text>
</comment>
<keyword evidence="1" id="KW-0460">Magnesium</keyword>
<dbReference type="Pfam" id="PF03747">
    <property type="entry name" value="ADP_ribosyl_GH"/>
    <property type="match status" value="1"/>
</dbReference>
<gene>
    <name evidence="2" type="ORF">BOTBODRAFT_125553</name>
</gene>
<dbReference type="InParanoid" id="A0A067MW88"/>
<sequence>MALDLIRGAMFGCAVGDAIGLHTEFMSRSVSLSTYGPDPRFALEYPAPKGFVPLWEDRHRSKFPPGGWTDDTDQSILILMSFLRSGGRSVTPKDFAKRLRFWIENGFRPLDRLPLGIGLTVKSVVTDADFPEHPTDAAKRQWEKSDRNLASNGAVMRTGIVGALFWQDKDGVGGIERTIKVAAEVAATTHADPRCIISSIIVSALVAASIRDELKSIPDMNHIIKLCEDFMSTYDTPLLSSHLEELHAHLSVSSLDELKLDELEAIGYTYKCLGAGVWALRQILTTPPITPTAKALAYEKIITDLTMQGGDGDTNCAVAGSLLGAALGMSHLPRHWLVSLSNSEWLMNKTDAACYLMGLHHMVYDYEADADTLVDGGLGAFTRAEMDGKVMMLQIEAAERMKAFSSKPPKRRIPKCIIM</sequence>
<organism evidence="2 3">
    <name type="scientific">Botryobasidium botryosum (strain FD-172 SS1)</name>
    <dbReference type="NCBI Taxonomy" id="930990"/>
    <lineage>
        <taxon>Eukaryota</taxon>
        <taxon>Fungi</taxon>
        <taxon>Dikarya</taxon>
        <taxon>Basidiomycota</taxon>
        <taxon>Agaricomycotina</taxon>
        <taxon>Agaricomycetes</taxon>
        <taxon>Cantharellales</taxon>
        <taxon>Botryobasidiaceae</taxon>
        <taxon>Botryobasidium</taxon>
    </lineage>
</organism>
<keyword evidence="3" id="KW-1185">Reference proteome</keyword>
<proteinExistence type="predicted"/>
<accession>A0A067MW88</accession>
<feature type="binding site" evidence="1">
    <location>
        <position position="314"/>
    </location>
    <ligand>
        <name>Mg(2+)</name>
        <dbReference type="ChEBI" id="CHEBI:18420"/>
        <label>1</label>
    </ligand>
</feature>
<dbReference type="InterPro" id="IPR050792">
    <property type="entry name" value="ADP-ribosylglycohydrolase"/>
</dbReference>
<dbReference type="InterPro" id="IPR005502">
    <property type="entry name" value="Ribosyl_crysJ1"/>
</dbReference>
<dbReference type="AlphaFoldDB" id="A0A067MW88"/>
<dbReference type="SUPFAM" id="SSF101478">
    <property type="entry name" value="ADP-ribosylglycohydrolase"/>
    <property type="match status" value="1"/>
</dbReference>
<dbReference type="InterPro" id="IPR036705">
    <property type="entry name" value="Ribosyl_crysJ1_sf"/>
</dbReference>
<feature type="binding site" evidence="1">
    <location>
        <position position="311"/>
    </location>
    <ligand>
        <name>Mg(2+)</name>
        <dbReference type="ChEBI" id="CHEBI:18420"/>
        <label>1</label>
    </ligand>
</feature>
<evidence type="ECO:0008006" key="4">
    <source>
        <dbReference type="Google" id="ProtNLM"/>
    </source>
</evidence>
<dbReference type="Gene3D" id="1.10.4080.10">
    <property type="entry name" value="ADP-ribosylation/Crystallin J1"/>
    <property type="match status" value="1"/>
</dbReference>
<dbReference type="OrthoDB" id="2021138at2759"/>
<evidence type="ECO:0000313" key="2">
    <source>
        <dbReference type="EMBL" id="KDQ20018.1"/>
    </source>
</evidence>
<keyword evidence="1" id="KW-0479">Metal-binding</keyword>
<evidence type="ECO:0000313" key="3">
    <source>
        <dbReference type="Proteomes" id="UP000027195"/>
    </source>
</evidence>
<dbReference type="HOGENOM" id="CLU_024566_9_2_1"/>
<dbReference type="GO" id="GO:0046872">
    <property type="term" value="F:metal ion binding"/>
    <property type="evidence" value="ECO:0007669"/>
    <property type="project" value="UniProtKB-KW"/>
</dbReference>
<dbReference type="STRING" id="930990.A0A067MW88"/>
<feature type="binding site" evidence="1">
    <location>
        <position position="70"/>
    </location>
    <ligand>
        <name>Mg(2+)</name>
        <dbReference type="ChEBI" id="CHEBI:18420"/>
        <label>1</label>
    </ligand>
</feature>
<name>A0A067MW88_BOTB1</name>
<feature type="binding site" evidence="1">
    <location>
        <position position="69"/>
    </location>
    <ligand>
        <name>Mg(2+)</name>
        <dbReference type="ChEBI" id="CHEBI:18420"/>
        <label>1</label>
    </ligand>
</feature>